<organism evidence="5 6">
    <name type="scientific">Amanita muscaria (strain Koide BX008)</name>
    <dbReference type="NCBI Taxonomy" id="946122"/>
    <lineage>
        <taxon>Eukaryota</taxon>
        <taxon>Fungi</taxon>
        <taxon>Dikarya</taxon>
        <taxon>Basidiomycota</taxon>
        <taxon>Agaricomycotina</taxon>
        <taxon>Agaricomycetes</taxon>
        <taxon>Agaricomycetidae</taxon>
        <taxon>Agaricales</taxon>
        <taxon>Pluteineae</taxon>
        <taxon>Amanitaceae</taxon>
        <taxon>Amanita</taxon>
    </lineage>
</organism>
<keyword evidence="3" id="KW-0274">FAD</keyword>
<sequence>LAGISAAIALKTRLKYDNFVIYEKANDVGGTWRDNTYPGCGSDVPVHWYSLSTDLNPDWSTYLAYQPEILDYWVNLWHKYKLEPHTKLGHLVQRAEWDAELQRYRLEIRIVATGETLKTEAEIIFHALGGFLHPFFPEDVRGIDTFGGHVWHSARWNHDVDLKGKRVGVIGNGCSACQLIPQIAQEASTTVVNFARTPQWYSPPEDMTYPGWVKWAFKRVPSIMRLYRYFLMAKSEFVYLIFRKQNRFMLWIMKKLLTAYIKETAPKEYLDHLIPEFPVGCKRIIVDHGYLKSLHQPNVTLRWDEIDSVVEEGIKLKTDEVVPLDVIIFGTGYSFKTAELTVRGSKGITYLEFMDQHGGAAAYLGTCVPGFPNLFHLLGPNVATGHASVVYSEEVQINYALEIIKEIVAGRAKSFEVSEEGCEEYDSWIQRRLEGSVWTECSSYYQIGKQKGTKNVAMFPGPAVLFWWKLRKPEWNKYKKLA</sequence>
<gene>
    <name evidence="5" type="ORF">M378DRAFT_69093</name>
</gene>
<evidence type="ECO:0000256" key="4">
    <source>
        <dbReference type="ARBA" id="ARBA00023002"/>
    </source>
</evidence>
<dbReference type="GO" id="GO:0004499">
    <property type="term" value="F:N,N-dimethylaniline monooxygenase activity"/>
    <property type="evidence" value="ECO:0007669"/>
    <property type="project" value="InterPro"/>
</dbReference>
<dbReference type="Pfam" id="PF13450">
    <property type="entry name" value="NAD_binding_8"/>
    <property type="match status" value="1"/>
</dbReference>
<evidence type="ECO:0000313" key="5">
    <source>
        <dbReference type="EMBL" id="KIL69905.1"/>
    </source>
</evidence>
<keyword evidence="2" id="KW-0285">Flavoprotein</keyword>
<dbReference type="InterPro" id="IPR020946">
    <property type="entry name" value="Flavin_mOase-like"/>
</dbReference>
<accession>A0A0C2T249</accession>
<dbReference type="AlphaFoldDB" id="A0A0C2T249"/>
<dbReference type="InParanoid" id="A0A0C2T249"/>
<comment type="similarity">
    <text evidence="1">Belongs to the FAD-binding monooxygenase family.</text>
</comment>
<name>A0A0C2T249_AMAMK</name>
<proteinExistence type="inferred from homology"/>
<evidence type="ECO:0000256" key="3">
    <source>
        <dbReference type="ARBA" id="ARBA00022827"/>
    </source>
</evidence>
<keyword evidence="6" id="KW-1185">Reference proteome</keyword>
<dbReference type="OrthoDB" id="74360at2759"/>
<dbReference type="InterPro" id="IPR036188">
    <property type="entry name" value="FAD/NAD-bd_sf"/>
</dbReference>
<dbReference type="GO" id="GO:0050661">
    <property type="term" value="F:NADP binding"/>
    <property type="evidence" value="ECO:0007669"/>
    <property type="project" value="InterPro"/>
</dbReference>
<dbReference type="HOGENOM" id="CLU_006937_7_0_1"/>
<dbReference type="Proteomes" id="UP000054549">
    <property type="component" value="Unassembled WGS sequence"/>
</dbReference>
<keyword evidence="4" id="KW-0560">Oxidoreductase</keyword>
<dbReference type="GO" id="GO:0050660">
    <property type="term" value="F:flavin adenine dinucleotide binding"/>
    <property type="evidence" value="ECO:0007669"/>
    <property type="project" value="InterPro"/>
</dbReference>
<dbReference type="Gene3D" id="3.50.50.60">
    <property type="entry name" value="FAD/NAD(P)-binding domain"/>
    <property type="match status" value="2"/>
</dbReference>
<evidence type="ECO:0000256" key="2">
    <source>
        <dbReference type="ARBA" id="ARBA00022630"/>
    </source>
</evidence>
<protein>
    <submittedName>
        <fullName evidence="5">Uncharacterized protein</fullName>
    </submittedName>
</protein>
<dbReference type="Pfam" id="PF00743">
    <property type="entry name" value="FMO-like"/>
    <property type="match status" value="1"/>
</dbReference>
<dbReference type="EMBL" id="KN818225">
    <property type="protein sequence ID" value="KIL69905.1"/>
    <property type="molecule type" value="Genomic_DNA"/>
</dbReference>
<evidence type="ECO:0000313" key="6">
    <source>
        <dbReference type="Proteomes" id="UP000054549"/>
    </source>
</evidence>
<reference evidence="5 6" key="1">
    <citation type="submission" date="2014-04" db="EMBL/GenBank/DDBJ databases">
        <title>Evolutionary Origins and Diversification of the Mycorrhizal Mutualists.</title>
        <authorList>
            <consortium name="DOE Joint Genome Institute"/>
            <consortium name="Mycorrhizal Genomics Consortium"/>
            <person name="Kohler A."/>
            <person name="Kuo A."/>
            <person name="Nagy L.G."/>
            <person name="Floudas D."/>
            <person name="Copeland A."/>
            <person name="Barry K.W."/>
            <person name="Cichocki N."/>
            <person name="Veneault-Fourrey C."/>
            <person name="LaButti K."/>
            <person name="Lindquist E.A."/>
            <person name="Lipzen A."/>
            <person name="Lundell T."/>
            <person name="Morin E."/>
            <person name="Murat C."/>
            <person name="Riley R."/>
            <person name="Ohm R."/>
            <person name="Sun H."/>
            <person name="Tunlid A."/>
            <person name="Henrissat B."/>
            <person name="Grigoriev I.V."/>
            <person name="Hibbett D.S."/>
            <person name="Martin F."/>
        </authorList>
    </citation>
    <scope>NUCLEOTIDE SEQUENCE [LARGE SCALE GENOMIC DNA]</scope>
    <source>
        <strain evidence="5 6">Koide BX008</strain>
    </source>
</reference>
<evidence type="ECO:0000256" key="1">
    <source>
        <dbReference type="ARBA" id="ARBA00010139"/>
    </source>
</evidence>
<dbReference type="STRING" id="946122.A0A0C2T249"/>
<feature type="non-terminal residue" evidence="5">
    <location>
        <position position="1"/>
    </location>
</feature>
<dbReference type="SUPFAM" id="SSF51905">
    <property type="entry name" value="FAD/NAD(P)-binding domain"/>
    <property type="match status" value="1"/>
</dbReference>
<dbReference type="InterPro" id="IPR051209">
    <property type="entry name" value="FAD-bind_Monooxygenase_sf"/>
</dbReference>
<dbReference type="PANTHER" id="PTHR42877">
    <property type="entry name" value="L-ORNITHINE N(5)-MONOOXYGENASE-RELATED"/>
    <property type="match status" value="1"/>
</dbReference>
<dbReference type="PANTHER" id="PTHR42877:SF4">
    <property type="entry name" value="FAD_NAD(P)-BINDING DOMAIN-CONTAINING PROTEIN-RELATED"/>
    <property type="match status" value="1"/>
</dbReference>